<sequence length="189" mass="21957">MATIDFSLSDSLLLRSIEIQTKTDLCENSRFRARINYQDKIIEFPAFANKNCNWNTMLHNLIPIIINKENQVLVDYEMVKSDESLEKKLIKATKERIIGTERKNLLYLMQWDTELKPDLVKKRVYETLKGIKIYSNEVSLSKFKKDISGLTETEKDLLKEEFIGIIGVNGYFPPPPPPPPKMENETTEE</sequence>
<dbReference type="EMBL" id="JAETXX010000025">
    <property type="protein sequence ID" value="MCF8716477.1"/>
    <property type="molecule type" value="Genomic_DNA"/>
</dbReference>
<proteinExistence type="predicted"/>
<dbReference type="Proteomes" id="UP000829517">
    <property type="component" value="Unassembled WGS sequence"/>
</dbReference>
<accession>A0ABS9J7S0</accession>
<gene>
    <name evidence="1" type="ORF">JM658_16770</name>
</gene>
<dbReference type="RefSeq" id="WP_236961007.1">
    <property type="nucleotide sequence ID" value="NZ_JAETXX010000025.1"/>
</dbReference>
<protein>
    <submittedName>
        <fullName evidence="1">Uncharacterized protein</fullName>
    </submittedName>
</protein>
<comment type="caution">
    <text evidence="1">The sequence shown here is derived from an EMBL/GenBank/DDBJ whole genome shotgun (WGS) entry which is preliminary data.</text>
</comment>
<reference evidence="1 2" key="1">
    <citation type="submission" date="2021-01" db="EMBL/GenBank/DDBJ databases">
        <title>Genome sequencing of Joostella atrarenae M1-2 (= KCTC 23194).</title>
        <authorList>
            <person name="Zakaria M.R."/>
            <person name="Lam M.Q."/>
            <person name="Chong C.S."/>
        </authorList>
    </citation>
    <scope>NUCLEOTIDE SEQUENCE [LARGE SCALE GENOMIC DNA]</scope>
    <source>
        <strain evidence="1 2">M1-2</strain>
    </source>
</reference>
<keyword evidence="2" id="KW-1185">Reference proteome</keyword>
<evidence type="ECO:0000313" key="1">
    <source>
        <dbReference type="EMBL" id="MCF8716477.1"/>
    </source>
</evidence>
<organism evidence="1 2">
    <name type="scientific">Joostella atrarenae</name>
    <dbReference type="NCBI Taxonomy" id="679257"/>
    <lineage>
        <taxon>Bacteria</taxon>
        <taxon>Pseudomonadati</taxon>
        <taxon>Bacteroidota</taxon>
        <taxon>Flavobacteriia</taxon>
        <taxon>Flavobacteriales</taxon>
        <taxon>Flavobacteriaceae</taxon>
        <taxon>Joostella</taxon>
    </lineage>
</organism>
<evidence type="ECO:0000313" key="2">
    <source>
        <dbReference type="Proteomes" id="UP000829517"/>
    </source>
</evidence>
<name>A0ABS9J7S0_9FLAO</name>